<dbReference type="Proteomes" id="UP000050523">
    <property type="component" value="Unassembled WGS sequence"/>
</dbReference>
<evidence type="ECO:0000259" key="2">
    <source>
        <dbReference type="Pfam" id="PF00263"/>
    </source>
</evidence>
<accession>A0AA40P5H2</accession>
<dbReference type="Pfam" id="PF13629">
    <property type="entry name" value="T2SS-T3SS_pil_N"/>
    <property type="match status" value="1"/>
</dbReference>
<evidence type="ECO:0000313" key="4">
    <source>
        <dbReference type="EMBL" id="KPZ02892.1"/>
    </source>
</evidence>
<protein>
    <submittedName>
        <fullName evidence="4">Type II and III secretion system protein</fullName>
    </submittedName>
</protein>
<gene>
    <name evidence="4" type="ORF">ALO43_05002</name>
</gene>
<dbReference type="GO" id="GO:0009306">
    <property type="term" value="P:protein secretion"/>
    <property type="evidence" value="ECO:0007669"/>
    <property type="project" value="InterPro"/>
</dbReference>
<reference evidence="4 5" key="1">
    <citation type="submission" date="2015-09" db="EMBL/GenBank/DDBJ databases">
        <title>Genome announcement of multiple Pseudomonas syringae strains.</title>
        <authorList>
            <person name="Thakur S."/>
            <person name="Wang P.W."/>
            <person name="Gong Y."/>
            <person name="Weir B.S."/>
            <person name="Guttman D.S."/>
        </authorList>
    </citation>
    <scope>NUCLEOTIDE SEQUENCE [LARGE SCALE GENOMIC DNA]</scope>
    <source>
        <strain evidence="4 5">ICMP9151</strain>
    </source>
</reference>
<evidence type="ECO:0000313" key="5">
    <source>
        <dbReference type="Proteomes" id="UP000050523"/>
    </source>
</evidence>
<dbReference type="PANTHER" id="PTHR30332">
    <property type="entry name" value="PROBABLE GENERAL SECRETION PATHWAY PROTEIN D"/>
    <property type="match status" value="1"/>
</dbReference>
<dbReference type="PRINTS" id="PR00811">
    <property type="entry name" value="BCTERIALGSPD"/>
</dbReference>
<dbReference type="InterPro" id="IPR001775">
    <property type="entry name" value="GspD/PilQ"/>
</dbReference>
<sequence length="484" mass="51345">MVCRARQQRRGRAAGLRQPTIGRIQAIEPEHARYASVWRRNARAPGRRGHTRQPDHATNSLIEQGLHLMSCCSVPVIKPGFLGVLIIALSAPSAWAASGSCNGLAAMPAAIEIDQGIQQNVQSPVAITRIAVGDPKIADVHVSNSDGFLLTGVAQGTTSLMVWTACSSAPRQSMVFVRGRASASMVETLAAPSTDANLPSQVQTDIRFIEVSRTKLKEASTSIFGKGSNNFLFGAPGTVPGVNVTPGTVSGTRPSIPLNNSNFNIVWGGGSSKVLGMLNAMENSGYAYTLARPSLVALNGQSASFLAGGEFPVPVPNGEGNGISIEYKEFGVRLTLTPTVVGRDRILLKVAPEVSELDFSAGITISGTTVPALNIRRTDTSIALADGESFVVSGLISSSNSGSVDKFPGLGDIPILGAFFRSSQIQRDERELLMIVTPHLVQPLAVDARLPSLPGESLRNYDPSFPRLYFLENGDFDRRDGLSQ</sequence>
<evidence type="ECO:0000256" key="1">
    <source>
        <dbReference type="RuleBase" id="RU004003"/>
    </source>
</evidence>
<comment type="similarity">
    <text evidence="1">Belongs to the bacterial secretin family.</text>
</comment>
<feature type="domain" description="Type II/III secretion system secretin-like" evidence="2">
    <location>
        <begin position="280"/>
        <end position="441"/>
    </location>
</feature>
<comment type="caution">
    <text evidence="4">The sequence shown here is derived from an EMBL/GenBank/DDBJ whole genome shotgun (WGS) entry which is preliminary data.</text>
</comment>
<dbReference type="EMBL" id="LJRO01000153">
    <property type="protein sequence ID" value="KPZ02892.1"/>
    <property type="molecule type" value="Genomic_DNA"/>
</dbReference>
<dbReference type="InterPro" id="IPR004846">
    <property type="entry name" value="T2SS/T3SS_dom"/>
</dbReference>
<dbReference type="PANTHER" id="PTHR30332:SF17">
    <property type="entry name" value="TYPE IV PILIATION SYSTEM PROTEIN DR_0774-RELATED"/>
    <property type="match status" value="1"/>
</dbReference>
<dbReference type="Pfam" id="PF00263">
    <property type="entry name" value="Secretin"/>
    <property type="match status" value="1"/>
</dbReference>
<dbReference type="AlphaFoldDB" id="A0AA40P5H2"/>
<name>A0AA40P5H2_9PSED</name>
<dbReference type="InterPro" id="IPR050810">
    <property type="entry name" value="Bact_Secretion_Sys_Channel"/>
</dbReference>
<proteinExistence type="inferred from homology"/>
<evidence type="ECO:0000259" key="3">
    <source>
        <dbReference type="Pfam" id="PF13629"/>
    </source>
</evidence>
<dbReference type="InterPro" id="IPR032789">
    <property type="entry name" value="T2SS-T3SS_pil_N"/>
</dbReference>
<dbReference type="GO" id="GO:0015627">
    <property type="term" value="C:type II protein secretion system complex"/>
    <property type="evidence" value="ECO:0007669"/>
    <property type="project" value="TreeGrafter"/>
</dbReference>
<organism evidence="4 5">
    <name type="scientific">Pseudomonas tremae</name>
    <dbReference type="NCBI Taxonomy" id="200454"/>
    <lineage>
        <taxon>Bacteria</taxon>
        <taxon>Pseudomonadati</taxon>
        <taxon>Pseudomonadota</taxon>
        <taxon>Gammaproteobacteria</taxon>
        <taxon>Pseudomonadales</taxon>
        <taxon>Pseudomonadaceae</taxon>
        <taxon>Pseudomonas</taxon>
    </lineage>
</organism>
<feature type="domain" description="Pilus formation protein N-terminal" evidence="3">
    <location>
        <begin position="109"/>
        <end position="177"/>
    </location>
</feature>